<comment type="caution">
    <text evidence="2">The sequence shown here is derived from an EMBL/GenBank/DDBJ whole genome shotgun (WGS) entry which is preliminary data.</text>
</comment>
<name>A0A811MWC4_9POAL</name>
<accession>A0A811MWC4</accession>
<protein>
    <submittedName>
        <fullName evidence="2">Uncharacterized protein</fullName>
    </submittedName>
</protein>
<organism evidence="2 3">
    <name type="scientific">Miscanthus lutarioriparius</name>
    <dbReference type="NCBI Taxonomy" id="422564"/>
    <lineage>
        <taxon>Eukaryota</taxon>
        <taxon>Viridiplantae</taxon>
        <taxon>Streptophyta</taxon>
        <taxon>Embryophyta</taxon>
        <taxon>Tracheophyta</taxon>
        <taxon>Spermatophyta</taxon>
        <taxon>Magnoliopsida</taxon>
        <taxon>Liliopsida</taxon>
        <taxon>Poales</taxon>
        <taxon>Poaceae</taxon>
        <taxon>PACMAD clade</taxon>
        <taxon>Panicoideae</taxon>
        <taxon>Andropogonodae</taxon>
        <taxon>Andropogoneae</taxon>
        <taxon>Saccharinae</taxon>
        <taxon>Miscanthus</taxon>
    </lineage>
</organism>
<proteinExistence type="predicted"/>
<dbReference type="EMBL" id="CAJGYO010000002">
    <property type="protein sequence ID" value="CAD6213665.1"/>
    <property type="molecule type" value="Genomic_DNA"/>
</dbReference>
<gene>
    <name evidence="2" type="ORF">NCGR_LOCUS9183</name>
</gene>
<dbReference type="Proteomes" id="UP000604825">
    <property type="component" value="Unassembled WGS sequence"/>
</dbReference>
<dbReference type="AlphaFoldDB" id="A0A811MWC4"/>
<feature type="region of interest" description="Disordered" evidence="1">
    <location>
        <begin position="53"/>
        <end position="102"/>
    </location>
</feature>
<feature type="compositionally biased region" description="Polar residues" evidence="1">
    <location>
        <begin position="80"/>
        <end position="100"/>
    </location>
</feature>
<evidence type="ECO:0000313" key="3">
    <source>
        <dbReference type="Proteomes" id="UP000604825"/>
    </source>
</evidence>
<evidence type="ECO:0000256" key="1">
    <source>
        <dbReference type="SAM" id="MobiDB-lite"/>
    </source>
</evidence>
<reference evidence="2" key="1">
    <citation type="submission" date="2020-10" db="EMBL/GenBank/DDBJ databases">
        <authorList>
            <person name="Han B."/>
            <person name="Lu T."/>
            <person name="Zhao Q."/>
            <person name="Huang X."/>
            <person name="Zhao Y."/>
        </authorList>
    </citation>
    <scope>NUCLEOTIDE SEQUENCE</scope>
</reference>
<dbReference type="OrthoDB" id="551907at2759"/>
<feature type="region of interest" description="Disordered" evidence="1">
    <location>
        <begin position="118"/>
        <end position="147"/>
    </location>
</feature>
<sequence length="147" mass="16060">MRACMFLLQGWRARGAQQDAASHVLGQDNAARRLPAGFADTAICRQRPSSWSAGVASRWSSSTAAAVPSPSSGRSSISSNTEQPACSWTMTNKHQQQQVPSRIAVPNLEISLGRQGWQHNLQDHHQQQQQRSGESTAPKELTLLKCL</sequence>
<evidence type="ECO:0000313" key="2">
    <source>
        <dbReference type="EMBL" id="CAD6213665.1"/>
    </source>
</evidence>
<keyword evidence="3" id="KW-1185">Reference proteome</keyword>
<feature type="compositionally biased region" description="Low complexity" evidence="1">
    <location>
        <begin position="60"/>
        <end position="79"/>
    </location>
</feature>